<dbReference type="eggNOG" id="COG1390">
    <property type="taxonomic scope" value="Bacteria"/>
</dbReference>
<evidence type="ECO:0000313" key="2">
    <source>
        <dbReference type="EMBL" id="KGN83226.1"/>
    </source>
</evidence>
<reference evidence="3 5" key="2">
    <citation type="submission" date="2017-02" db="EMBL/GenBank/DDBJ databases">
        <authorList>
            <person name="Peterson S.W."/>
        </authorList>
    </citation>
    <scope>NUCLEOTIDE SEQUENCE [LARGE SCALE GENOMIC DNA]</scope>
    <source>
        <strain evidence="3 5">ATCC 700135</strain>
    </source>
</reference>
<dbReference type="STRING" id="36874.HQ34_10015"/>
<keyword evidence="1" id="KW-0175">Coiled coil</keyword>
<feature type="coiled-coil region" evidence="1">
    <location>
        <begin position="36"/>
        <end position="70"/>
    </location>
</feature>
<proteinExistence type="predicted"/>
<dbReference type="RefSeq" id="WP_025838636.1">
    <property type="nucleotide sequence ID" value="NZ_FUWL01000009.1"/>
</dbReference>
<dbReference type="EMBL" id="FUWL01000009">
    <property type="protein sequence ID" value="SJZ59454.1"/>
    <property type="molecule type" value="Genomic_DNA"/>
</dbReference>
<reference evidence="2 4" key="1">
    <citation type="submission" date="2014-08" db="EMBL/GenBank/DDBJ databases">
        <title>Porphyromonas cangingivalis strain:COT-109_OH1386 Genome sequencing.</title>
        <authorList>
            <person name="Wallis C."/>
            <person name="Deusch O."/>
            <person name="O'Flynn C."/>
            <person name="Davis I."/>
            <person name="Jospin G."/>
            <person name="Darling A.E."/>
            <person name="Coil D.A."/>
            <person name="Alexiev A."/>
            <person name="Horsfall A."/>
            <person name="Kirkwood N."/>
            <person name="Harris S."/>
            <person name="Eisen J.A."/>
        </authorList>
    </citation>
    <scope>NUCLEOTIDE SEQUENCE [LARGE SCALE GENOMIC DNA]</scope>
    <source>
        <strain evidence="4">COT-109 OH1386</strain>
        <strain evidence="2">COT-109_OH1386</strain>
    </source>
</reference>
<dbReference type="Proteomes" id="UP000189956">
    <property type="component" value="Unassembled WGS sequence"/>
</dbReference>
<dbReference type="Proteomes" id="UP000030125">
    <property type="component" value="Unassembled WGS sequence"/>
</dbReference>
<evidence type="ECO:0000313" key="5">
    <source>
        <dbReference type="Proteomes" id="UP000189956"/>
    </source>
</evidence>
<evidence type="ECO:0000313" key="3">
    <source>
        <dbReference type="EMBL" id="SJZ59454.1"/>
    </source>
</evidence>
<evidence type="ECO:0000256" key="1">
    <source>
        <dbReference type="SAM" id="Coils"/>
    </source>
</evidence>
<dbReference type="OrthoDB" id="1093377at2"/>
<protein>
    <submittedName>
        <fullName evidence="3">V/A-type H+-transporting ATPase subunit E</fullName>
    </submittedName>
</protein>
<dbReference type="Gene3D" id="1.20.5.2950">
    <property type="match status" value="1"/>
</dbReference>
<keyword evidence="4" id="KW-1185">Reference proteome</keyword>
<sequence>MDNKVQELANKIYQEGVQKASSEAEEILTKAQAQSEKILSDAKEQATRLVQDAEKKAAEVKENAEAELRLGTNQAIEALRTQVTDMINEQVIKTSIDKAFADPALLYGIVKDMATQWAKGQDVVVKTEDAAKLEEFFKNEIKETLEHGIRIDQVSGKAHSFEIMPQNGSYKVVVGKEAFAEYFKDFLRPKLRAFLFGNTQEQ</sequence>
<gene>
    <name evidence="2" type="ORF">HQ35_00175</name>
    <name evidence="3" type="ORF">SAMN02745205_01311</name>
</gene>
<dbReference type="AlphaFoldDB" id="A0A0A2EWG1"/>
<dbReference type="CDD" id="cd06503">
    <property type="entry name" value="ATP-synt_Fo_b"/>
    <property type="match status" value="1"/>
</dbReference>
<organism evidence="2 4">
    <name type="scientific">Porphyromonas cangingivalis</name>
    <dbReference type="NCBI Taxonomy" id="36874"/>
    <lineage>
        <taxon>Bacteria</taxon>
        <taxon>Pseudomonadati</taxon>
        <taxon>Bacteroidota</taxon>
        <taxon>Bacteroidia</taxon>
        <taxon>Bacteroidales</taxon>
        <taxon>Porphyromonadaceae</taxon>
        <taxon>Porphyromonas</taxon>
    </lineage>
</organism>
<dbReference type="EMBL" id="JQJD01000001">
    <property type="protein sequence ID" value="KGN83226.1"/>
    <property type="molecule type" value="Genomic_DNA"/>
</dbReference>
<name>A0A0A2EWG1_PORCN</name>
<accession>A0A0A2EWG1</accession>
<evidence type="ECO:0000313" key="4">
    <source>
        <dbReference type="Proteomes" id="UP000030125"/>
    </source>
</evidence>